<proteinExistence type="predicted"/>
<feature type="domain" description="PPPDE" evidence="1">
    <location>
        <begin position="1"/>
        <end position="83"/>
    </location>
</feature>
<evidence type="ECO:0000313" key="3">
    <source>
        <dbReference type="Proteomes" id="UP000708208"/>
    </source>
</evidence>
<comment type="caution">
    <text evidence="2">The sequence shown here is derived from an EMBL/GenBank/DDBJ whole genome shotgun (WGS) entry which is preliminary data.</text>
</comment>
<protein>
    <recommendedName>
        <fullName evidence="1">PPPDE domain-containing protein</fullName>
    </recommendedName>
</protein>
<dbReference type="EMBL" id="CAJVCH010533513">
    <property type="protein sequence ID" value="CAG7824615.1"/>
    <property type="molecule type" value="Genomic_DNA"/>
</dbReference>
<sequence length="110" mass="12199">MEEVQQLVSHLGRKYSGTRYSIISKNCNHFTKEFCLMLCGRSIPRWVNRLANGINHVPVLRHIVERSMGLPNVVSQCCGSGMINTVDSSETLETQGQCWSANSLSSATPT</sequence>
<dbReference type="GO" id="GO:0016579">
    <property type="term" value="P:protein deubiquitination"/>
    <property type="evidence" value="ECO:0007669"/>
    <property type="project" value="TreeGrafter"/>
</dbReference>
<dbReference type="Proteomes" id="UP000708208">
    <property type="component" value="Unassembled WGS sequence"/>
</dbReference>
<feature type="non-terminal residue" evidence="2">
    <location>
        <position position="1"/>
    </location>
</feature>
<dbReference type="OrthoDB" id="412286at2759"/>
<dbReference type="PANTHER" id="PTHR12378:SF80">
    <property type="entry name" value="IP06716P-RELATED"/>
    <property type="match status" value="1"/>
</dbReference>
<dbReference type="AlphaFoldDB" id="A0A8J2LLU2"/>
<evidence type="ECO:0000259" key="1">
    <source>
        <dbReference type="PROSITE" id="PS51858"/>
    </source>
</evidence>
<dbReference type="PANTHER" id="PTHR12378">
    <property type="entry name" value="DESUMOYLATING ISOPEPTIDASE"/>
    <property type="match status" value="1"/>
</dbReference>
<accession>A0A8J2LLU2</accession>
<evidence type="ECO:0000313" key="2">
    <source>
        <dbReference type="EMBL" id="CAG7824615.1"/>
    </source>
</evidence>
<reference evidence="2" key="1">
    <citation type="submission" date="2021-06" db="EMBL/GenBank/DDBJ databases">
        <authorList>
            <person name="Hodson N. C."/>
            <person name="Mongue J. A."/>
            <person name="Jaron S. K."/>
        </authorList>
    </citation>
    <scope>NUCLEOTIDE SEQUENCE</scope>
</reference>
<organism evidence="2 3">
    <name type="scientific">Allacma fusca</name>
    <dbReference type="NCBI Taxonomy" id="39272"/>
    <lineage>
        <taxon>Eukaryota</taxon>
        <taxon>Metazoa</taxon>
        <taxon>Ecdysozoa</taxon>
        <taxon>Arthropoda</taxon>
        <taxon>Hexapoda</taxon>
        <taxon>Collembola</taxon>
        <taxon>Symphypleona</taxon>
        <taxon>Sminthuridae</taxon>
        <taxon>Allacma</taxon>
    </lineage>
</organism>
<gene>
    <name evidence="2" type="ORF">AFUS01_LOCUS34764</name>
</gene>
<dbReference type="GO" id="GO:0101005">
    <property type="term" value="F:deubiquitinase activity"/>
    <property type="evidence" value="ECO:0007669"/>
    <property type="project" value="TreeGrafter"/>
</dbReference>
<name>A0A8J2LLU2_9HEXA</name>
<dbReference type="InterPro" id="IPR008580">
    <property type="entry name" value="PPPDE_dom"/>
</dbReference>
<dbReference type="Pfam" id="PF05903">
    <property type="entry name" value="Peptidase_C97"/>
    <property type="match status" value="1"/>
</dbReference>
<dbReference type="PROSITE" id="PS51858">
    <property type="entry name" value="PPPDE"/>
    <property type="match status" value="1"/>
</dbReference>
<keyword evidence="3" id="KW-1185">Reference proteome</keyword>